<evidence type="ECO:0000256" key="1">
    <source>
        <dbReference type="ARBA" id="ARBA00010243"/>
    </source>
</evidence>
<dbReference type="STRING" id="159292.SAMN05192546_10545"/>
<dbReference type="GO" id="GO:0008237">
    <property type="term" value="F:metallopeptidase activity"/>
    <property type="evidence" value="ECO:0007669"/>
    <property type="project" value="UniProtKB-KW"/>
</dbReference>
<dbReference type="InterPro" id="IPR010994">
    <property type="entry name" value="RuvA_2-like"/>
</dbReference>
<evidence type="ECO:0000313" key="9">
    <source>
        <dbReference type="EMBL" id="SDY86264.1"/>
    </source>
</evidence>
<dbReference type="PANTHER" id="PTHR30471:SF3">
    <property type="entry name" value="UPF0758 PROTEIN YEES-RELATED"/>
    <property type="match status" value="1"/>
</dbReference>
<reference evidence="9 10" key="1">
    <citation type="submission" date="2016-10" db="EMBL/GenBank/DDBJ databases">
        <authorList>
            <person name="de Groot N.N."/>
        </authorList>
    </citation>
    <scope>NUCLEOTIDE SEQUENCE [LARGE SCALE GENOMIC DNA]</scope>
    <source>
        <strain evidence="9 10">APO</strain>
    </source>
</reference>
<sequence length="236" mass="26336">MTTSKYSVTIKQMPETERPREKMLLEGPQTLSNAELIGIILSSGTHNQTAIDIGKMILCQNKEGLAYLRNCTMQELMNIKGIGPAKAAQIVAAAELGKRMSINARNIRYQIKCPEDISRLVMEDLRYLNKEMFKIILLNTKNEVISIENISVGSLNASIVHPREVFLPAIRKSSSSIILLHNHPSGDPTPSREDKNITQRLVESGNLLGISVLDHVIIGDNIYISLRESDENLFLQ</sequence>
<dbReference type="EMBL" id="FNPV01000005">
    <property type="protein sequence ID" value="SDY86264.1"/>
    <property type="molecule type" value="Genomic_DNA"/>
</dbReference>
<dbReference type="InterPro" id="IPR046778">
    <property type="entry name" value="UPF0758_N"/>
</dbReference>
<dbReference type="Gene3D" id="3.40.140.10">
    <property type="entry name" value="Cytidine Deaminase, domain 2"/>
    <property type="match status" value="1"/>
</dbReference>
<keyword evidence="2" id="KW-0645">Protease</keyword>
<dbReference type="InterPro" id="IPR025657">
    <property type="entry name" value="RadC_JAB"/>
</dbReference>
<keyword evidence="4" id="KW-0378">Hydrolase</keyword>
<dbReference type="InterPro" id="IPR037518">
    <property type="entry name" value="MPN"/>
</dbReference>
<protein>
    <submittedName>
        <fullName evidence="9">DNA replication and repair protein RadC</fullName>
    </submittedName>
</protein>
<keyword evidence="3" id="KW-0479">Metal-binding</keyword>
<name>A0A1H3NBY2_9FIRM</name>
<dbReference type="AlphaFoldDB" id="A0A1H3NBY2"/>
<dbReference type="InterPro" id="IPR001405">
    <property type="entry name" value="UPF0758"/>
</dbReference>
<dbReference type="InterPro" id="IPR020891">
    <property type="entry name" value="UPF0758_CS"/>
</dbReference>
<dbReference type="OrthoDB" id="9804482at2"/>
<feature type="domain" description="MPN" evidence="8">
    <location>
        <begin position="110"/>
        <end position="232"/>
    </location>
</feature>
<evidence type="ECO:0000256" key="7">
    <source>
        <dbReference type="RuleBase" id="RU003797"/>
    </source>
</evidence>
<keyword evidence="10" id="KW-1185">Reference proteome</keyword>
<dbReference type="RefSeq" id="WP_093313036.1">
    <property type="nucleotide sequence ID" value="NZ_FNPV01000005.1"/>
</dbReference>
<dbReference type="PROSITE" id="PS01302">
    <property type="entry name" value="UPF0758"/>
    <property type="match status" value="1"/>
</dbReference>
<dbReference type="GO" id="GO:0006508">
    <property type="term" value="P:proteolysis"/>
    <property type="evidence" value="ECO:0007669"/>
    <property type="project" value="UniProtKB-KW"/>
</dbReference>
<gene>
    <name evidence="9" type="ORF">SAMN05192546_10545</name>
</gene>
<proteinExistence type="inferred from homology"/>
<dbReference type="CDD" id="cd08071">
    <property type="entry name" value="MPN_DUF2466"/>
    <property type="match status" value="1"/>
</dbReference>
<evidence type="ECO:0000256" key="2">
    <source>
        <dbReference type="ARBA" id="ARBA00022670"/>
    </source>
</evidence>
<keyword evidence="5" id="KW-0862">Zinc</keyword>
<comment type="similarity">
    <text evidence="1 7">Belongs to the UPF0758 family.</text>
</comment>
<evidence type="ECO:0000256" key="5">
    <source>
        <dbReference type="ARBA" id="ARBA00022833"/>
    </source>
</evidence>
<organism evidence="9 10">
    <name type="scientific">Tindallia californiensis</name>
    <dbReference type="NCBI Taxonomy" id="159292"/>
    <lineage>
        <taxon>Bacteria</taxon>
        <taxon>Bacillati</taxon>
        <taxon>Bacillota</taxon>
        <taxon>Clostridia</taxon>
        <taxon>Peptostreptococcales</taxon>
        <taxon>Tindalliaceae</taxon>
        <taxon>Tindallia</taxon>
    </lineage>
</organism>
<dbReference type="Pfam" id="PF20582">
    <property type="entry name" value="UPF0758_N"/>
    <property type="match status" value="1"/>
</dbReference>
<dbReference type="NCBIfam" id="TIGR00608">
    <property type="entry name" value="radc"/>
    <property type="match status" value="1"/>
</dbReference>
<dbReference type="GO" id="GO:0046872">
    <property type="term" value="F:metal ion binding"/>
    <property type="evidence" value="ECO:0007669"/>
    <property type="project" value="UniProtKB-KW"/>
</dbReference>
<dbReference type="Pfam" id="PF04002">
    <property type="entry name" value="RadC"/>
    <property type="match status" value="1"/>
</dbReference>
<dbReference type="PROSITE" id="PS50249">
    <property type="entry name" value="MPN"/>
    <property type="match status" value="1"/>
</dbReference>
<keyword evidence="6" id="KW-0482">Metalloprotease</keyword>
<evidence type="ECO:0000256" key="3">
    <source>
        <dbReference type="ARBA" id="ARBA00022723"/>
    </source>
</evidence>
<dbReference type="Proteomes" id="UP000199230">
    <property type="component" value="Unassembled WGS sequence"/>
</dbReference>
<evidence type="ECO:0000313" key="10">
    <source>
        <dbReference type="Proteomes" id="UP000199230"/>
    </source>
</evidence>
<dbReference type="PANTHER" id="PTHR30471">
    <property type="entry name" value="DNA REPAIR PROTEIN RADC"/>
    <property type="match status" value="1"/>
</dbReference>
<accession>A0A1H3NBY2</accession>
<evidence type="ECO:0000256" key="4">
    <source>
        <dbReference type="ARBA" id="ARBA00022801"/>
    </source>
</evidence>
<dbReference type="NCBIfam" id="NF000642">
    <property type="entry name" value="PRK00024.1"/>
    <property type="match status" value="1"/>
</dbReference>
<evidence type="ECO:0000256" key="6">
    <source>
        <dbReference type="ARBA" id="ARBA00023049"/>
    </source>
</evidence>
<evidence type="ECO:0000259" key="8">
    <source>
        <dbReference type="PROSITE" id="PS50249"/>
    </source>
</evidence>
<dbReference type="SUPFAM" id="SSF47781">
    <property type="entry name" value="RuvA domain 2-like"/>
    <property type="match status" value="1"/>
</dbReference>